<feature type="binding site" evidence="2">
    <location>
        <begin position="116"/>
        <end position="119"/>
    </location>
    <ligand>
        <name>phosphate</name>
        <dbReference type="ChEBI" id="CHEBI:43474"/>
    </ligand>
</feature>
<evidence type="ECO:0000259" key="3">
    <source>
        <dbReference type="Pfam" id="PF01048"/>
    </source>
</evidence>
<sequence>MVHISNPALEKQSDDHFHHLGITKSAIDIPQMYGDVKFICMGGSTTRIKNYAEAFAKEVGIKMSDNLSTTDRYVMYKTGRVLWVNHGIGIPSLSIVIVELIKLLYYAKAKDVVAIRLGTSGGVGVAPGTIVLSSGAVNGELFDEFVQFIMGEKISRPAVFDAEVYQQLHKAAIQLKIPVQIGKTFSTDDFYEGQARLDGAFCDYTEQQKFAFLNRLYNEGVRNIEMEAICFAAMFNRGNIRAAAVCVTLLDRLKGDQVLLTHNDINEFEMRIFKVVSTYIKQQLNLC</sequence>
<evidence type="ECO:0000313" key="5">
    <source>
        <dbReference type="Proteomes" id="UP000024404"/>
    </source>
</evidence>
<reference evidence="5" key="1">
    <citation type="submission" date="2013-10" db="EMBL/GenBank/DDBJ databases">
        <title>Genome sequencing of Onchocerca volvulus.</title>
        <authorList>
            <person name="Cotton J."/>
            <person name="Tsai J."/>
            <person name="Stanley E."/>
            <person name="Tracey A."/>
            <person name="Holroyd N."/>
            <person name="Lustigman S."/>
            <person name="Berriman M."/>
        </authorList>
    </citation>
    <scope>NUCLEOTIDE SEQUENCE</scope>
</reference>
<dbReference type="InterPro" id="IPR000845">
    <property type="entry name" value="Nucleoside_phosphorylase_d"/>
</dbReference>
<dbReference type="GO" id="GO:0009032">
    <property type="term" value="F:thymidine phosphorylase activity"/>
    <property type="evidence" value="ECO:0007669"/>
    <property type="project" value="EnsemblMetazoa"/>
</dbReference>
<feature type="binding site" evidence="2">
    <location>
        <position position="194"/>
    </location>
    <ligand>
        <name>substrate</name>
    </ligand>
</feature>
<dbReference type="GO" id="GO:0006218">
    <property type="term" value="P:uridine catabolic process"/>
    <property type="evidence" value="ECO:0007669"/>
    <property type="project" value="EnsemblMetazoa"/>
</dbReference>
<dbReference type="EnsemblMetazoa" id="OVOC7875.1">
    <property type="protein sequence ID" value="OVOC7875.1"/>
    <property type="gene ID" value="WBGene00244684"/>
</dbReference>
<organism evidence="4 5">
    <name type="scientific">Onchocerca volvulus</name>
    <dbReference type="NCBI Taxonomy" id="6282"/>
    <lineage>
        <taxon>Eukaryota</taxon>
        <taxon>Metazoa</taxon>
        <taxon>Ecdysozoa</taxon>
        <taxon>Nematoda</taxon>
        <taxon>Chromadorea</taxon>
        <taxon>Rhabditida</taxon>
        <taxon>Spirurina</taxon>
        <taxon>Spiruromorpha</taxon>
        <taxon>Filarioidea</taxon>
        <taxon>Onchocercidae</taxon>
        <taxon>Onchocerca</taxon>
    </lineage>
</organism>
<dbReference type="GO" id="GO:0009166">
    <property type="term" value="P:nucleotide catabolic process"/>
    <property type="evidence" value="ECO:0007669"/>
    <property type="project" value="InterPro"/>
</dbReference>
<dbReference type="GO" id="GO:0004850">
    <property type="term" value="F:uridine phosphorylase activity"/>
    <property type="evidence" value="ECO:0007669"/>
    <property type="project" value="EnsemblMetazoa"/>
</dbReference>
<feature type="binding site" evidence="2">
    <location>
        <position position="72"/>
    </location>
    <ligand>
        <name>phosphate</name>
        <dbReference type="ChEBI" id="CHEBI:43474"/>
    </ligand>
</feature>
<dbReference type="GO" id="GO:0005829">
    <property type="term" value="C:cytosol"/>
    <property type="evidence" value="ECO:0007669"/>
    <property type="project" value="TreeGrafter"/>
</dbReference>
<name>A0A8R1TZK4_ONCVO</name>
<reference evidence="4" key="2">
    <citation type="submission" date="2022-06" db="UniProtKB">
        <authorList>
            <consortium name="EnsemblMetazoa"/>
        </authorList>
    </citation>
    <scope>IDENTIFICATION</scope>
</reference>
<evidence type="ECO:0000256" key="2">
    <source>
        <dbReference type="PIRSR" id="PIRSR610059-50"/>
    </source>
</evidence>
<feature type="binding site" evidence="2">
    <location>
        <position position="196"/>
    </location>
    <ligand>
        <name>substrate</name>
    </ligand>
</feature>
<protein>
    <submittedName>
        <fullName evidence="4">PNP_UDP_1 domain-containing protein</fullName>
    </submittedName>
</protein>
<feature type="domain" description="Nucleoside phosphorylase" evidence="3">
    <location>
        <begin position="37"/>
        <end position="280"/>
    </location>
</feature>
<dbReference type="GO" id="GO:0006212">
    <property type="term" value="P:uracil catabolic process"/>
    <property type="evidence" value="ECO:0007669"/>
    <property type="project" value="EnsemblMetazoa"/>
</dbReference>
<dbReference type="SUPFAM" id="SSF53167">
    <property type="entry name" value="Purine and uridine phosphorylases"/>
    <property type="match status" value="1"/>
</dbReference>
<proteinExistence type="inferred from homology"/>
<comment type="similarity">
    <text evidence="1">Belongs to the PNP/UDP phosphorylase family.</text>
</comment>
<dbReference type="NCBIfam" id="TIGR01719">
    <property type="entry name" value="euk_UDPppase"/>
    <property type="match status" value="1"/>
</dbReference>
<dbReference type="PANTHER" id="PTHR43691:SF11">
    <property type="entry name" value="FI09636P-RELATED"/>
    <property type="match status" value="1"/>
</dbReference>
<dbReference type="InterPro" id="IPR035994">
    <property type="entry name" value="Nucleoside_phosphorylase_sf"/>
</dbReference>
<evidence type="ECO:0000313" key="4">
    <source>
        <dbReference type="EnsemblMetazoa" id="OVOC7875.1"/>
    </source>
</evidence>
<dbReference type="CDD" id="cd17763">
    <property type="entry name" value="UP_hUPP-like"/>
    <property type="match status" value="1"/>
</dbReference>
<dbReference type="GO" id="GO:0046104">
    <property type="term" value="P:thymidine metabolic process"/>
    <property type="evidence" value="ECO:0007669"/>
    <property type="project" value="EnsemblMetazoa"/>
</dbReference>
<dbReference type="InterPro" id="IPR010059">
    <property type="entry name" value="Uridine_phosphorylase_euk"/>
</dbReference>
<dbReference type="Gene3D" id="3.40.50.1580">
    <property type="entry name" value="Nucleoside phosphorylase domain"/>
    <property type="match status" value="1"/>
</dbReference>
<dbReference type="Pfam" id="PF01048">
    <property type="entry name" value="PNP_UDP_1"/>
    <property type="match status" value="1"/>
</dbReference>
<dbReference type="AlphaFoldDB" id="A0A8R1TZK4"/>
<keyword evidence="5" id="KW-1185">Reference proteome</keyword>
<dbReference type="PANTHER" id="PTHR43691">
    <property type="entry name" value="URIDINE PHOSPHORYLASE"/>
    <property type="match status" value="1"/>
</dbReference>
<dbReference type="EMBL" id="CMVM020000235">
    <property type="status" value="NOT_ANNOTATED_CDS"/>
    <property type="molecule type" value="Genomic_DNA"/>
</dbReference>
<dbReference type="OMA" id="RMEAFAY"/>
<accession>A0A8R1TZK4</accession>
<dbReference type="Proteomes" id="UP000024404">
    <property type="component" value="Unassembled WGS sequence"/>
</dbReference>
<evidence type="ECO:0000256" key="1">
    <source>
        <dbReference type="ARBA" id="ARBA00010456"/>
    </source>
</evidence>